<evidence type="ECO:0000256" key="1">
    <source>
        <dbReference type="ARBA" id="ARBA00022679"/>
    </source>
</evidence>
<evidence type="ECO:0000313" key="5">
    <source>
        <dbReference type="EMBL" id="MEK0306125.1"/>
    </source>
</evidence>
<dbReference type="Proteomes" id="UP001373159">
    <property type="component" value="Unassembled WGS sequence"/>
</dbReference>
<evidence type="ECO:0000256" key="3">
    <source>
        <dbReference type="ARBA" id="ARBA00022842"/>
    </source>
</evidence>
<evidence type="ECO:0000256" key="2">
    <source>
        <dbReference type="ARBA" id="ARBA00022723"/>
    </source>
</evidence>
<keyword evidence="2" id="KW-0479">Metal-binding</keyword>
<protein>
    <submittedName>
        <fullName evidence="5">4'-phosphopantetheinyl transferase superfamily protein</fullName>
    </submittedName>
</protein>
<name>A0ABU8ZM86_9BIFI</name>
<comment type="caution">
    <text evidence="5">The sequence shown here is derived from an EMBL/GenBank/DDBJ whole genome shotgun (WGS) entry which is preliminary data.</text>
</comment>
<organism evidence="5 6">
    <name type="scientific">Bifidobacterium favimelis</name>
    <dbReference type="NCBI Taxonomy" id="3122979"/>
    <lineage>
        <taxon>Bacteria</taxon>
        <taxon>Bacillati</taxon>
        <taxon>Actinomycetota</taxon>
        <taxon>Actinomycetes</taxon>
        <taxon>Bifidobacteriales</taxon>
        <taxon>Bifidobacteriaceae</taxon>
        <taxon>Bifidobacterium</taxon>
    </lineage>
</organism>
<reference evidence="5 6" key="1">
    <citation type="submission" date="2024-02" db="EMBL/GenBank/DDBJ databases">
        <title>Bifidobacterium honeyensis sp. nov., isolated from the comb honey.</title>
        <authorList>
            <person name="Liu W."/>
            <person name="Li Y."/>
        </authorList>
    </citation>
    <scope>NUCLEOTIDE SEQUENCE [LARGE SCALE GENOMIC DNA]</scope>
    <source>
        <strain evidence="5 6">IMAU50988</strain>
    </source>
</reference>
<keyword evidence="6" id="KW-1185">Reference proteome</keyword>
<dbReference type="SUPFAM" id="SSF56214">
    <property type="entry name" value="4'-phosphopantetheinyl transferase"/>
    <property type="match status" value="1"/>
</dbReference>
<proteinExistence type="predicted"/>
<dbReference type="InterPro" id="IPR004568">
    <property type="entry name" value="Ppantetheine-prot_Trfase_dom"/>
</dbReference>
<keyword evidence="1 5" id="KW-0808">Transferase</keyword>
<dbReference type="EMBL" id="JBANBB010000001">
    <property type="protein sequence ID" value="MEK0306125.1"/>
    <property type="molecule type" value="Genomic_DNA"/>
</dbReference>
<sequence>MRLPYGMTEVLGLGHDVVDLDGFSEQLALPGSRMHSLFSPRELRQAAMRAELKHDSETAHLAVRWAGKEAVLKAWSQALGDRPAPYTVDDFPWAGVEILDDSRGRPGVHLREDVQSELMASVRSGMGERACFETDRNEEIAGGYSNNEENCLDTGSHHTVSRLSPNEWQSEQSKGNADDIAMIWHLSVSHDGPVASAVALLCIELFNGQE</sequence>
<feature type="domain" description="4'-phosphopantetheinyl transferase" evidence="4">
    <location>
        <begin position="12"/>
        <end position="114"/>
    </location>
</feature>
<gene>
    <name evidence="5" type="ORF">V8P97_01355</name>
</gene>
<dbReference type="NCBIfam" id="TIGR00556">
    <property type="entry name" value="pantethn_trn"/>
    <property type="match status" value="1"/>
</dbReference>
<evidence type="ECO:0000313" key="6">
    <source>
        <dbReference type="Proteomes" id="UP001373159"/>
    </source>
</evidence>
<dbReference type="InterPro" id="IPR037143">
    <property type="entry name" value="4-PPantetheinyl_Trfase_dom_sf"/>
</dbReference>
<evidence type="ECO:0000259" key="4">
    <source>
        <dbReference type="Pfam" id="PF01648"/>
    </source>
</evidence>
<dbReference type="InterPro" id="IPR008278">
    <property type="entry name" value="4-PPantetheinyl_Trfase_dom"/>
</dbReference>
<dbReference type="Gene3D" id="3.90.470.20">
    <property type="entry name" value="4'-phosphopantetheinyl transferase domain"/>
    <property type="match status" value="1"/>
</dbReference>
<dbReference type="Pfam" id="PF01648">
    <property type="entry name" value="ACPS"/>
    <property type="match status" value="1"/>
</dbReference>
<keyword evidence="3" id="KW-0460">Magnesium</keyword>
<dbReference type="GO" id="GO:0016740">
    <property type="term" value="F:transferase activity"/>
    <property type="evidence" value="ECO:0007669"/>
    <property type="project" value="UniProtKB-KW"/>
</dbReference>
<accession>A0ABU8ZM86</accession>
<dbReference type="RefSeq" id="WP_340486121.1">
    <property type="nucleotide sequence ID" value="NZ_JBANDZ010000001.1"/>
</dbReference>